<evidence type="ECO:0000313" key="3">
    <source>
        <dbReference type="Proteomes" id="UP001066276"/>
    </source>
</evidence>
<evidence type="ECO:0000256" key="1">
    <source>
        <dbReference type="SAM" id="Phobius"/>
    </source>
</evidence>
<keyword evidence="1" id="KW-0812">Transmembrane</keyword>
<dbReference type="AlphaFoldDB" id="A0AAV7SAL6"/>
<evidence type="ECO:0000313" key="2">
    <source>
        <dbReference type="EMBL" id="KAJ1160825.1"/>
    </source>
</evidence>
<proteinExistence type="predicted"/>
<dbReference type="EMBL" id="JANPWB010000008">
    <property type="protein sequence ID" value="KAJ1160825.1"/>
    <property type="molecule type" value="Genomic_DNA"/>
</dbReference>
<dbReference type="Proteomes" id="UP001066276">
    <property type="component" value="Chromosome 4_2"/>
</dbReference>
<gene>
    <name evidence="2" type="ORF">NDU88_001318</name>
</gene>
<protein>
    <submittedName>
        <fullName evidence="2">Uncharacterized protein</fullName>
    </submittedName>
</protein>
<accession>A0AAV7SAL6</accession>
<name>A0AAV7SAL6_PLEWA</name>
<reference evidence="2" key="1">
    <citation type="journal article" date="2022" name="bioRxiv">
        <title>Sequencing and chromosome-scale assembly of the giantPleurodeles waltlgenome.</title>
        <authorList>
            <person name="Brown T."/>
            <person name="Elewa A."/>
            <person name="Iarovenko S."/>
            <person name="Subramanian E."/>
            <person name="Araus A.J."/>
            <person name="Petzold A."/>
            <person name="Susuki M."/>
            <person name="Suzuki K.-i.T."/>
            <person name="Hayashi T."/>
            <person name="Toyoda A."/>
            <person name="Oliveira C."/>
            <person name="Osipova E."/>
            <person name="Leigh N.D."/>
            <person name="Simon A."/>
            <person name="Yun M.H."/>
        </authorList>
    </citation>
    <scope>NUCLEOTIDE SEQUENCE</scope>
    <source>
        <strain evidence="2">20211129_DDA</strain>
        <tissue evidence="2">Liver</tissue>
    </source>
</reference>
<feature type="transmembrane region" description="Helical" evidence="1">
    <location>
        <begin position="99"/>
        <end position="117"/>
    </location>
</feature>
<organism evidence="2 3">
    <name type="scientific">Pleurodeles waltl</name>
    <name type="common">Iberian ribbed newt</name>
    <dbReference type="NCBI Taxonomy" id="8319"/>
    <lineage>
        <taxon>Eukaryota</taxon>
        <taxon>Metazoa</taxon>
        <taxon>Chordata</taxon>
        <taxon>Craniata</taxon>
        <taxon>Vertebrata</taxon>
        <taxon>Euteleostomi</taxon>
        <taxon>Amphibia</taxon>
        <taxon>Batrachia</taxon>
        <taxon>Caudata</taxon>
        <taxon>Salamandroidea</taxon>
        <taxon>Salamandridae</taxon>
        <taxon>Pleurodelinae</taxon>
        <taxon>Pleurodeles</taxon>
    </lineage>
</organism>
<keyword evidence="1" id="KW-0472">Membrane</keyword>
<sequence length="161" mass="18069">MIHRRFLGERFPDYPCVWDADGRPPFPICRPPEGTRPQSPHLMISPLIDGLKIEWCFYGSTLERQECATAWRPLGTSPAHAAQSGAVCLQSAGARHLSLSLGAAAFNFLISCVPFMYPLRILYLLPVLLLPLNKANNFRFVVPSFDCRFEDVCYKTTVAPK</sequence>
<keyword evidence="3" id="KW-1185">Reference proteome</keyword>
<comment type="caution">
    <text evidence="2">The sequence shown here is derived from an EMBL/GenBank/DDBJ whole genome shotgun (WGS) entry which is preliminary data.</text>
</comment>
<keyword evidence="1" id="KW-1133">Transmembrane helix</keyword>